<evidence type="ECO:0000313" key="3">
    <source>
        <dbReference type="Proteomes" id="UP001251528"/>
    </source>
</evidence>
<feature type="region of interest" description="Disordered" evidence="1">
    <location>
        <begin position="88"/>
        <end position="119"/>
    </location>
</feature>
<comment type="caution">
    <text evidence="2">The sequence shown here is derived from an EMBL/GenBank/DDBJ whole genome shotgun (WGS) entry which is preliminary data.</text>
</comment>
<organism evidence="2 3">
    <name type="scientific">Conoideocrella luteorostrata</name>
    <dbReference type="NCBI Taxonomy" id="1105319"/>
    <lineage>
        <taxon>Eukaryota</taxon>
        <taxon>Fungi</taxon>
        <taxon>Dikarya</taxon>
        <taxon>Ascomycota</taxon>
        <taxon>Pezizomycotina</taxon>
        <taxon>Sordariomycetes</taxon>
        <taxon>Hypocreomycetidae</taxon>
        <taxon>Hypocreales</taxon>
        <taxon>Clavicipitaceae</taxon>
        <taxon>Conoideocrella</taxon>
    </lineage>
</organism>
<protein>
    <submittedName>
        <fullName evidence="2">Uncharacterized protein</fullName>
    </submittedName>
</protein>
<proteinExistence type="predicted"/>
<accession>A0AAJ0CV25</accession>
<reference evidence="2" key="1">
    <citation type="submission" date="2023-06" db="EMBL/GenBank/DDBJ databases">
        <title>Conoideocrella luteorostrata (Hypocreales: Clavicipitaceae), a potential biocontrol fungus for elongate hemlock scale in United States Christmas tree production areas.</title>
        <authorList>
            <person name="Barrett H."/>
            <person name="Lovett B."/>
            <person name="Macias A.M."/>
            <person name="Stajich J.E."/>
            <person name="Kasson M.T."/>
        </authorList>
    </citation>
    <scope>NUCLEOTIDE SEQUENCE</scope>
    <source>
        <strain evidence="2">ARSEF 14590</strain>
    </source>
</reference>
<keyword evidence="3" id="KW-1185">Reference proteome</keyword>
<sequence>MVSFVIAGLLNIFLGNESTLPFEVLGRLDVAINRIKDEDLDMRRVFKEALGILSRGEYAPHQSINMYAMQQRPSANLETTKSAALGTFGAKSNGMSNSNAKASDHKRKEPGGKTSRDTANYKRAKAEYHGVKQSLATGVGIFRAIAAIAEVPLAFTNAVPGQVGAHGVEAMCAGVDAALPPLWHALESSISGTDGTSEAKTRTLTKSSTKTSCSIMVGSIGSAACMIKALKETGSARIAWNTKGNVLLNVVCGIDIVTLHLIAEWHEDGKQASSLRVADWTELIACVLGATTVGASWAAHMAEGPPKEALAAGAAGSTPRCHLFRCLAGHQ</sequence>
<dbReference type="EMBL" id="JASWJB010000052">
    <property type="protein sequence ID" value="KAK2604006.1"/>
    <property type="molecule type" value="Genomic_DNA"/>
</dbReference>
<feature type="compositionally biased region" description="Basic and acidic residues" evidence="1">
    <location>
        <begin position="102"/>
        <end position="119"/>
    </location>
</feature>
<evidence type="ECO:0000256" key="1">
    <source>
        <dbReference type="SAM" id="MobiDB-lite"/>
    </source>
</evidence>
<gene>
    <name evidence="2" type="ORF">QQS21_003842</name>
</gene>
<name>A0AAJ0CV25_9HYPO</name>
<dbReference type="AlphaFoldDB" id="A0AAJ0CV25"/>
<dbReference type="Proteomes" id="UP001251528">
    <property type="component" value="Unassembled WGS sequence"/>
</dbReference>
<evidence type="ECO:0000313" key="2">
    <source>
        <dbReference type="EMBL" id="KAK2604006.1"/>
    </source>
</evidence>